<organism evidence="2">
    <name type="scientific">marine sediment metagenome</name>
    <dbReference type="NCBI Taxonomy" id="412755"/>
    <lineage>
        <taxon>unclassified sequences</taxon>
        <taxon>metagenomes</taxon>
        <taxon>ecological metagenomes</taxon>
    </lineage>
</organism>
<dbReference type="AlphaFoldDB" id="X1GW48"/>
<dbReference type="GO" id="GO:0003824">
    <property type="term" value="F:catalytic activity"/>
    <property type="evidence" value="ECO:0007669"/>
    <property type="project" value="InterPro"/>
</dbReference>
<dbReference type="Pfam" id="PF01507">
    <property type="entry name" value="PAPS_reduct"/>
    <property type="match status" value="1"/>
</dbReference>
<comment type="caution">
    <text evidence="2">The sequence shown here is derived from an EMBL/GenBank/DDBJ whole genome shotgun (WGS) entry which is preliminary data.</text>
</comment>
<dbReference type="Gene3D" id="3.40.50.620">
    <property type="entry name" value="HUPs"/>
    <property type="match status" value="1"/>
</dbReference>
<sequence length="97" mass="10789">MRQYNKKGLSQLNLEGLDKVEAAIKLLRDHEPPEGYFLAFSGGKDSVVIYDLAIKAGVWFDAHYNVTGIDPPEIVKFIKANYSSMDFIKPLLTLGTG</sequence>
<dbReference type="SUPFAM" id="SSF52402">
    <property type="entry name" value="Adenine nucleotide alpha hydrolases-like"/>
    <property type="match status" value="1"/>
</dbReference>
<dbReference type="EMBL" id="BARU01034181">
    <property type="protein sequence ID" value="GAH62141.1"/>
    <property type="molecule type" value="Genomic_DNA"/>
</dbReference>
<dbReference type="InterPro" id="IPR014729">
    <property type="entry name" value="Rossmann-like_a/b/a_fold"/>
</dbReference>
<dbReference type="InterPro" id="IPR002500">
    <property type="entry name" value="PAPS_reduct_dom"/>
</dbReference>
<name>X1GW48_9ZZZZ</name>
<feature type="non-terminal residue" evidence="2">
    <location>
        <position position="97"/>
    </location>
</feature>
<reference evidence="2" key="1">
    <citation type="journal article" date="2014" name="Front. Microbiol.">
        <title>High frequency of phylogenetically diverse reductive dehalogenase-homologous genes in deep subseafloor sedimentary metagenomes.</title>
        <authorList>
            <person name="Kawai M."/>
            <person name="Futagami T."/>
            <person name="Toyoda A."/>
            <person name="Takaki Y."/>
            <person name="Nishi S."/>
            <person name="Hori S."/>
            <person name="Arai W."/>
            <person name="Tsubouchi T."/>
            <person name="Morono Y."/>
            <person name="Uchiyama I."/>
            <person name="Ito T."/>
            <person name="Fujiyama A."/>
            <person name="Inagaki F."/>
            <person name="Takami H."/>
        </authorList>
    </citation>
    <scope>NUCLEOTIDE SEQUENCE</scope>
    <source>
        <strain evidence="2">Expedition CK06-06</strain>
    </source>
</reference>
<proteinExistence type="predicted"/>
<protein>
    <recommendedName>
        <fullName evidence="1">Phosphoadenosine phosphosulphate reductase domain-containing protein</fullName>
    </recommendedName>
</protein>
<gene>
    <name evidence="2" type="ORF">S03H2_53695</name>
</gene>
<accession>X1GW48</accession>
<evidence type="ECO:0000313" key="2">
    <source>
        <dbReference type="EMBL" id="GAH62141.1"/>
    </source>
</evidence>
<evidence type="ECO:0000259" key="1">
    <source>
        <dbReference type="Pfam" id="PF01507"/>
    </source>
</evidence>
<feature type="domain" description="Phosphoadenosine phosphosulphate reductase" evidence="1">
    <location>
        <begin position="37"/>
        <end position="83"/>
    </location>
</feature>